<gene>
    <name evidence="1" type="ORF">Gohar_027590</name>
</gene>
<keyword evidence="2" id="KW-1185">Reference proteome</keyword>
<dbReference type="Proteomes" id="UP000593560">
    <property type="component" value="Unassembled WGS sequence"/>
</dbReference>
<dbReference type="AlphaFoldDB" id="A0A7J9HVA5"/>
<organism evidence="1 2">
    <name type="scientific">Gossypium harknessii</name>
    <dbReference type="NCBI Taxonomy" id="34285"/>
    <lineage>
        <taxon>Eukaryota</taxon>
        <taxon>Viridiplantae</taxon>
        <taxon>Streptophyta</taxon>
        <taxon>Embryophyta</taxon>
        <taxon>Tracheophyta</taxon>
        <taxon>Spermatophyta</taxon>
        <taxon>Magnoliopsida</taxon>
        <taxon>eudicotyledons</taxon>
        <taxon>Gunneridae</taxon>
        <taxon>Pentapetalae</taxon>
        <taxon>rosids</taxon>
        <taxon>malvids</taxon>
        <taxon>Malvales</taxon>
        <taxon>Malvaceae</taxon>
        <taxon>Malvoideae</taxon>
        <taxon>Gossypium</taxon>
    </lineage>
</organism>
<feature type="non-terminal residue" evidence="1">
    <location>
        <position position="96"/>
    </location>
</feature>
<name>A0A7J9HVA5_9ROSI</name>
<protein>
    <submittedName>
        <fullName evidence="1">Uncharacterized protein</fullName>
    </submittedName>
</protein>
<sequence length="96" mass="10686">MWARSVHDDCIFSEVDWWGRHKDYRSGRKLGRVRDCVWDPPPTGWLKFNVAGVVVEEVVGCGEVLRDEKGVFSALFSGKCGACGVEQAVVMTIKVA</sequence>
<evidence type="ECO:0000313" key="2">
    <source>
        <dbReference type="Proteomes" id="UP000593560"/>
    </source>
</evidence>
<evidence type="ECO:0000313" key="1">
    <source>
        <dbReference type="EMBL" id="MBA0813766.1"/>
    </source>
</evidence>
<comment type="caution">
    <text evidence="1">The sequence shown here is derived from an EMBL/GenBank/DDBJ whole genome shotgun (WGS) entry which is preliminary data.</text>
</comment>
<dbReference type="EMBL" id="JABFAD010000011">
    <property type="protein sequence ID" value="MBA0813766.1"/>
    <property type="molecule type" value="Genomic_DNA"/>
</dbReference>
<proteinExistence type="predicted"/>
<dbReference type="OrthoDB" id="987622at2759"/>
<accession>A0A7J9HVA5</accession>
<reference evidence="1 2" key="1">
    <citation type="journal article" date="2019" name="Genome Biol. Evol.">
        <title>Insights into the evolution of the New World diploid cottons (Gossypium, subgenus Houzingenia) based on genome sequencing.</title>
        <authorList>
            <person name="Grover C.E."/>
            <person name="Arick M.A. 2nd"/>
            <person name="Thrash A."/>
            <person name="Conover J.L."/>
            <person name="Sanders W.S."/>
            <person name="Peterson D.G."/>
            <person name="Frelichowski J.E."/>
            <person name="Scheffler J.A."/>
            <person name="Scheffler B.E."/>
            <person name="Wendel J.F."/>
        </authorList>
    </citation>
    <scope>NUCLEOTIDE SEQUENCE [LARGE SCALE GENOMIC DNA]</scope>
    <source>
        <strain evidence="1">0</strain>
        <tissue evidence="1">Leaf</tissue>
    </source>
</reference>